<organism evidence="1 2">
    <name type="scientific">Apatococcus lobatus</name>
    <dbReference type="NCBI Taxonomy" id="904363"/>
    <lineage>
        <taxon>Eukaryota</taxon>
        <taxon>Viridiplantae</taxon>
        <taxon>Chlorophyta</taxon>
        <taxon>core chlorophytes</taxon>
        <taxon>Trebouxiophyceae</taxon>
        <taxon>Chlorellales</taxon>
        <taxon>Chlorellaceae</taxon>
        <taxon>Apatococcus</taxon>
    </lineage>
</organism>
<dbReference type="Proteomes" id="UP001438707">
    <property type="component" value="Unassembled WGS sequence"/>
</dbReference>
<dbReference type="EMBL" id="JALJOS010000016">
    <property type="protein sequence ID" value="KAK9828272.1"/>
    <property type="molecule type" value="Genomic_DNA"/>
</dbReference>
<comment type="caution">
    <text evidence="1">The sequence shown here is derived from an EMBL/GenBank/DDBJ whole genome shotgun (WGS) entry which is preliminary data.</text>
</comment>
<dbReference type="AlphaFoldDB" id="A0AAW1R4R0"/>
<evidence type="ECO:0000313" key="2">
    <source>
        <dbReference type="Proteomes" id="UP001438707"/>
    </source>
</evidence>
<evidence type="ECO:0000313" key="1">
    <source>
        <dbReference type="EMBL" id="KAK9828272.1"/>
    </source>
</evidence>
<name>A0AAW1R4R0_9CHLO</name>
<accession>A0AAW1R4R0</accession>
<proteinExistence type="predicted"/>
<protein>
    <submittedName>
        <fullName evidence="1">Uncharacterized protein</fullName>
    </submittedName>
</protein>
<keyword evidence="2" id="KW-1185">Reference proteome</keyword>
<gene>
    <name evidence="1" type="ORF">WJX74_006655</name>
</gene>
<sequence length="183" mass="19881">MKPSEAITGNKHLVQRGLLAGFKMNFGPEIVVVVSSSSVPTKFRAEDSPTWGIILQQLNLEHGPGVLKDGQGYNKLLNNASMDQAVPLGTYDYITENATGQKQLVINIPDNLRGKHGRMHLEAAANTDFDAPKQADWTDAETPSEEQGITLKWEVVEGCCMTVHWPTGQQRSSAKSGTKAAHA</sequence>
<reference evidence="1 2" key="1">
    <citation type="journal article" date="2024" name="Nat. Commun.">
        <title>Phylogenomics reveals the evolutionary origins of lichenization in chlorophyte algae.</title>
        <authorList>
            <person name="Puginier C."/>
            <person name="Libourel C."/>
            <person name="Otte J."/>
            <person name="Skaloud P."/>
            <person name="Haon M."/>
            <person name="Grisel S."/>
            <person name="Petersen M."/>
            <person name="Berrin J.G."/>
            <person name="Delaux P.M."/>
            <person name="Dal Grande F."/>
            <person name="Keller J."/>
        </authorList>
    </citation>
    <scope>NUCLEOTIDE SEQUENCE [LARGE SCALE GENOMIC DNA]</scope>
    <source>
        <strain evidence="1 2">SAG 2145</strain>
    </source>
</reference>